<evidence type="ECO:0000256" key="1">
    <source>
        <dbReference type="ARBA" id="ARBA00005915"/>
    </source>
</evidence>
<dbReference type="GO" id="GO:0008409">
    <property type="term" value="F:5'-3' exonuclease activity"/>
    <property type="evidence" value="ECO:0007669"/>
    <property type="project" value="InterPro"/>
</dbReference>
<sequence>MGINEIIAKLLANRGIVDSDSINKFLEPNLNKLYPAELMKDLVLTAEILGKDINNNKKIRIVGDYDVDGVMSVCLLYKGLKRLGADVDYVIPDRVLDGYGINLNIIKTAKEDGVDTIITCDNGISAKDAIEFAKDLGFTIVVTDHHDVPEVLPDANAIINPKQLDCSYPFKNLCGAGVVFKLISYLYKINGLAAEIYDFLEYVAIATICDVVDLIDENRIIVKYGLEKLNNTKNVGLKALIEACGILDKKIDVYHVGFIIGPSINASGRLDSALLALQLFLTEDSQLAKEIAIDLRDLNEERKKMTLDGIDKAEYQIKNSTLKDDKVLVIYEPKIHESIAGIIAGRIKERYNKPTIILTNGKDGQPKGSGRSIEEFNMYEELTKCKDILDKYGGHPMAAGLSLNVENIEELKRLLNDNISLTEDDLIPKIYIDMELPIEYINYKLIDDINGLEPFGKGNSKPIFGCKKLRITKGYLLGANKNVIKLNLLSPKGRRIDGLIFSEVEKFIEAMTDKYGEDQLENMYRGIENDVLVDILYYPSINEYKGNRSLQVIINNYRFN</sequence>
<dbReference type="PANTHER" id="PTHR30255:SF2">
    <property type="entry name" value="SINGLE-STRANDED-DNA-SPECIFIC EXONUCLEASE RECJ"/>
    <property type="match status" value="1"/>
</dbReference>
<dbReference type="SUPFAM" id="SSF64182">
    <property type="entry name" value="DHH phosphoesterases"/>
    <property type="match status" value="1"/>
</dbReference>
<name>A0A926ETN7_9FIRM</name>
<dbReference type="Proteomes" id="UP000601171">
    <property type="component" value="Unassembled WGS sequence"/>
</dbReference>
<accession>A0A926ETN7</accession>
<dbReference type="InterPro" id="IPR001667">
    <property type="entry name" value="DDH_dom"/>
</dbReference>
<comment type="similarity">
    <text evidence="1">Belongs to the RecJ family.</text>
</comment>
<dbReference type="GO" id="GO:0006281">
    <property type="term" value="P:DNA repair"/>
    <property type="evidence" value="ECO:0007669"/>
    <property type="project" value="InterPro"/>
</dbReference>
<keyword evidence="4" id="KW-0378">Hydrolase</keyword>
<feature type="domain" description="DDH" evidence="6">
    <location>
        <begin position="58"/>
        <end position="207"/>
    </location>
</feature>
<reference evidence="9" key="1">
    <citation type="submission" date="2020-08" db="EMBL/GenBank/DDBJ databases">
        <title>Genome public.</title>
        <authorList>
            <person name="Liu C."/>
            <person name="Sun Q."/>
        </authorList>
    </citation>
    <scope>NUCLEOTIDE SEQUENCE</scope>
    <source>
        <strain evidence="9">BX21</strain>
    </source>
</reference>
<feature type="domain" description="DHHA1" evidence="7">
    <location>
        <begin position="325"/>
        <end position="419"/>
    </location>
</feature>
<evidence type="ECO:0000256" key="4">
    <source>
        <dbReference type="ARBA" id="ARBA00022801"/>
    </source>
</evidence>
<protein>
    <recommendedName>
        <fullName evidence="2">Single-stranded-DNA-specific exonuclease RecJ</fullName>
    </recommendedName>
</protein>
<evidence type="ECO:0000313" key="9">
    <source>
        <dbReference type="EMBL" id="MBC8588686.1"/>
    </source>
</evidence>
<gene>
    <name evidence="9" type="primary">recJ</name>
    <name evidence="9" type="ORF">H8707_10650</name>
</gene>
<dbReference type="AlphaFoldDB" id="A0A926ETN7"/>
<dbReference type="NCBIfam" id="TIGR00644">
    <property type="entry name" value="recJ"/>
    <property type="match status" value="1"/>
</dbReference>
<organism evidence="9 10">
    <name type="scientific">Paratissierella segnis</name>
    <dbReference type="NCBI Taxonomy" id="2763679"/>
    <lineage>
        <taxon>Bacteria</taxon>
        <taxon>Bacillati</taxon>
        <taxon>Bacillota</taxon>
        <taxon>Tissierellia</taxon>
        <taxon>Tissierellales</taxon>
        <taxon>Tissierellaceae</taxon>
        <taxon>Paratissierella</taxon>
    </lineage>
</organism>
<dbReference type="Gene3D" id="3.90.1640.30">
    <property type="match status" value="1"/>
</dbReference>
<dbReference type="Gene3D" id="3.10.310.30">
    <property type="match status" value="1"/>
</dbReference>
<comment type="caution">
    <text evidence="9">The sequence shown here is derived from an EMBL/GenBank/DDBJ whole genome shotgun (WGS) entry which is preliminary data.</text>
</comment>
<evidence type="ECO:0000256" key="3">
    <source>
        <dbReference type="ARBA" id="ARBA00022722"/>
    </source>
</evidence>
<keyword evidence="10" id="KW-1185">Reference proteome</keyword>
<proteinExistence type="inferred from homology"/>
<evidence type="ECO:0000259" key="7">
    <source>
        <dbReference type="Pfam" id="PF02272"/>
    </source>
</evidence>
<keyword evidence="3" id="KW-0540">Nuclease</keyword>
<dbReference type="Pfam" id="PF17768">
    <property type="entry name" value="RecJ_OB"/>
    <property type="match status" value="1"/>
</dbReference>
<dbReference type="InterPro" id="IPR004610">
    <property type="entry name" value="RecJ"/>
</dbReference>
<dbReference type="EMBL" id="JACRTG010000025">
    <property type="protein sequence ID" value="MBC8588686.1"/>
    <property type="molecule type" value="Genomic_DNA"/>
</dbReference>
<dbReference type="GO" id="GO:0006310">
    <property type="term" value="P:DNA recombination"/>
    <property type="evidence" value="ECO:0007669"/>
    <property type="project" value="InterPro"/>
</dbReference>
<evidence type="ECO:0000259" key="6">
    <source>
        <dbReference type="Pfam" id="PF01368"/>
    </source>
</evidence>
<dbReference type="GO" id="GO:0003676">
    <property type="term" value="F:nucleic acid binding"/>
    <property type="evidence" value="ECO:0007669"/>
    <property type="project" value="InterPro"/>
</dbReference>
<evidence type="ECO:0000259" key="8">
    <source>
        <dbReference type="Pfam" id="PF17768"/>
    </source>
</evidence>
<dbReference type="PANTHER" id="PTHR30255">
    <property type="entry name" value="SINGLE-STRANDED-DNA-SPECIFIC EXONUCLEASE RECJ"/>
    <property type="match status" value="1"/>
</dbReference>
<evidence type="ECO:0000313" key="10">
    <source>
        <dbReference type="Proteomes" id="UP000601171"/>
    </source>
</evidence>
<dbReference type="InterPro" id="IPR003156">
    <property type="entry name" value="DHHA1_dom"/>
</dbReference>
<keyword evidence="5 9" id="KW-0269">Exonuclease</keyword>
<evidence type="ECO:0000256" key="2">
    <source>
        <dbReference type="ARBA" id="ARBA00019841"/>
    </source>
</evidence>
<dbReference type="InterPro" id="IPR038763">
    <property type="entry name" value="DHH_sf"/>
</dbReference>
<dbReference type="Pfam" id="PF02272">
    <property type="entry name" value="DHHA1"/>
    <property type="match status" value="1"/>
</dbReference>
<evidence type="ECO:0000256" key="5">
    <source>
        <dbReference type="ARBA" id="ARBA00022839"/>
    </source>
</evidence>
<dbReference type="Pfam" id="PF01368">
    <property type="entry name" value="DHH"/>
    <property type="match status" value="1"/>
</dbReference>
<dbReference type="InterPro" id="IPR051673">
    <property type="entry name" value="SSDNA_exonuclease_RecJ"/>
</dbReference>
<dbReference type="InterPro" id="IPR041122">
    <property type="entry name" value="RecJ_OB"/>
</dbReference>
<feature type="domain" description="RecJ OB" evidence="8">
    <location>
        <begin position="432"/>
        <end position="555"/>
    </location>
</feature>